<protein>
    <submittedName>
        <fullName evidence="1">Uncharacterized protein</fullName>
    </submittedName>
</protein>
<organism evidence="1 2">
    <name type="scientific">Parabacteroides distasonis str. 3776 D15 i</name>
    <dbReference type="NCBI Taxonomy" id="1339342"/>
    <lineage>
        <taxon>Bacteria</taxon>
        <taxon>Pseudomonadati</taxon>
        <taxon>Bacteroidota</taxon>
        <taxon>Bacteroidia</taxon>
        <taxon>Bacteroidales</taxon>
        <taxon>Tannerellaceae</taxon>
        <taxon>Parabacteroides</taxon>
    </lineage>
</organism>
<evidence type="ECO:0000313" key="1">
    <source>
        <dbReference type="EMBL" id="KDS36881.1"/>
    </source>
</evidence>
<reference evidence="1 2" key="1">
    <citation type="submission" date="2014-04" db="EMBL/GenBank/DDBJ databases">
        <authorList>
            <person name="Sears C."/>
            <person name="Carroll K."/>
            <person name="Sack B.R."/>
            <person name="Qadri F."/>
            <person name="Myers L.L."/>
            <person name="Chung G.-T."/>
            <person name="Escheverria P."/>
            <person name="Fraser C.M."/>
            <person name="Sadzewicz L."/>
            <person name="Shefchek K.A."/>
            <person name="Tallon L."/>
            <person name="Das S.P."/>
            <person name="Daugherty S."/>
            <person name="Mongodin E.F."/>
        </authorList>
    </citation>
    <scope>NUCLEOTIDE SEQUENCE [LARGE SCALE GENOMIC DNA]</scope>
    <source>
        <strain evidence="1 2">3776 D15 i</strain>
    </source>
</reference>
<evidence type="ECO:0000313" key="2">
    <source>
        <dbReference type="Proteomes" id="UP000027850"/>
    </source>
</evidence>
<dbReference type="Proteomes" id="UP000027850">
    <property type="component" value="Unassembled WGS sequence"/>
</dbReference>
<name>A0AB34LFK0_PARDI</name>
<sequence length="148" mass="16513">MPRATQDTTRLQSSVVYGVFTLYDRLFQGVPLDSILPRRGPTTPVSPRRHGFGLFRVRSPLLTESLFIFSSYGYLDVSVPHVRLPYGMTGLQPAGLPHSDIPGSTAICASPELFAAYHVLRRLREPRHPPSALAYFLSPRTYARVDIS</sequence>
<proteinExistence type="predicted"/>
<accession>A0AB34LFK0</accession>
<dbReference type="EMBL" id="JNHK01000089">
    <property type="protein sequence ID" value="KDS36881.1"/>
    <property type="molecule type" value="Genomic_DNA"/>
</dbReference>
<gene>
    <name evidence="1" type="ORF">M091_0855</name>
</gene>
<comment type="caution">
    <text evidence="1">The sequence shown here is derived from an EMBL/GenBank/DDBJ whole genome shotgun (WGS) entry which is preliminary data.</text>
</comment>
<dbReference type="AlphaFoldDB" id="A0AB34LFK0"/>